<protein>
    <submittedName>
        <fullName evidence="2">Uncharacterized protein</fullName>
    </submittedName>
</protein>
<reference evidence="2 3" key="1">
    <citation type="submission" date="2014-05" db="EMBL/GenBank/DDBJ databases">
        <title>Draft Genome Sequence of Nitratireductor basaltis Strain UMTGB225, A Marine Bacterium Isolated from Green Barrel Tunicate.</title>
        <authorList>
            <person name="Gan H.Y."/>
        </authorList>
    </citation>
    <scope>NUCLEOTIDE SEQUENCE [LARGE SCALE GENOMIC DNA]</scope>
    <source>
        <strain evidence="2 3">UMTGB225</strain>
    </source>
</reference>
<evidence type="ECO:0000256" key="1">
    <source>
        <dbReference type="SAM" id="MobiDB-lite"/>
    </source>
</evidence>
<evidence type="ECO:0000313" key="2">
    <source>
        <dbReference type="EMBL" id="KFB10488.1"/>
    </source>
</evidence>
<dbReference type="STRING" id="472175.EL18_01523"/>
<dbReference type="Proteomes" id="UP000053675">
    <property type="component" value="Unassembled WGS sequence"/>
</dbReference>
<accession>A0A084UC02</accession>
<gene>
    <name evidence="2" type="ORF">EL18_01523</name>
</gene>
<feature type="compositionally biased region" description="Polar residues" evidence="1">
    <location>
        <begin position="31"/>
        <end position="42"/>
    </location>
</feature>
<name>A0A084UC02_9HYPH</name>
<comment type="caution">
    <text evidence="2">The sequence shown here is derived from an EMBL/GenBank/DDBJ whole genome shotgun (WGS) entry which is preliminary data.</text>
</comment>
<sequence>MNQKTKCPGRVAAQSRAETLPLSKGNERLTDTMSRTTPASNCSDEDPAIVATRSFTAWKLELIDAITCDKQLAHIDRVVGVRIVQHINRRTREANPSLARIAAQVGISIKTAKRSAARLCHKECRWFARARPSRTAGYVYRVNDAKALHVLDAKAMREDQAKELLRGEKREMWQRLRGDSLVPSRGYVSEHLEGTNGDNCEGTPLSPEHLAKNHLQEHHHSGSEGNGYSLHREAVSNSYAAASRGA</sequence>
<dbReference type="AlphaFoldDB" id="A0A084UC02"/>
<organism evidence="2 3">
    <name type="scientific">Nitratireductor basaltis</name>
    <dbReference type="NCBI Taxonomy" id="472175"/>
    <lineage>
        <taxon>Bacteria</taxon>
        <taxon>Pseudomonadati</taxon>
        <taxon>Pseudomonadota</taxon>
        <taxon>Alphaproteobacteria</taxon>
        <taxon>Hyphomicrobiales</taxon>
        <taxon>Phyllobacteriaceae</taxon>
        <taxon>Nitratireductor</taxon>
    </lineage>
</organism>
<keyword evidence="3" id="KW-1185">Reference proteome</keyword>
<feature type="region of interest" description="Disordered" evidence="1">
    <location>
        <begin position="21"/>
        <end position="43"/>
    </location>
</feature>
<evidence type="ECO:0000313" key="3">
    <source>
        <dbReference type="Proteomes" id="UP000053675"/>
    </source>
</evidence>
<dbReference type="EMBL" id="JMQM01000001">
    <property type="protein sequence ID" value="KFB10488.1"/>
    <property type="molecule type" value="Genomic_DNA"/>
</dbReference>
<proteinExistence type="predicted"/>